<dbReference type="InterPro" id="IPR036909">
    <property type="entry name" value="Cyt_c-like_dom_sf"/>
</dbReference>
<dbReference type="Gene3D" id="1.10.760.10">
    <property type="entry name" value="Cytochrome c-like domain"/>
    <property type="match status" value="1"/>
</dbReference>
<evidence type="ECO:0000256" key="1">
    <source>
        <dbReference type="SAM" id="Phobius"/>
    </source>
</evidence>
<keyword evidence="1" id="KW-0472">Membrane</keyword>
<keyword evidence="3" id="KW-1185">Reference proteome</keyword>
<keyword evidence="1" id="KW-0812">Transmembrane</keyword>
<keyword evidence="1" id="KW-1133">Transmembrane helix</keyword>
<organism evidence="2 3">
    <name type="scientific">Winogradskyella pelagia</name>
    <dbReference type="NCBI Taxonomy" id="2819984"/>
    <lineage>
        <taxon>Bacteria</taxon>
        <taxon>Pseudomonadati</taxon>
        <taxon>Bacteroidota</taxon>
        <taxon>Flavobacteriia</taxon>
        <taxon>Flavobacteriales</taxon>
        <taxon>Flavobacteriaceae</taxon>
        <taxon>Winogradskyella</taxon>
    </lineage>
</organism>
<dbReference type="EMBL" id="JAGEVF010000008">
    <property type="protein sequence ID" value="MBO3117216.1"/>
    <property type="molecule type" value="Genomic_DNA"/>
</dbReference>
<dbReference type="SUPFAM" id="SSF46626">
    <property type="entry name" value="Cytochrome c"/>
    <property type="match status" value="1"/>
</dbReference>
<dbReference type="RefSeq" id="WP_208154580.1">
    <property type="nucleotide sequence ID" value="NZ_JAGEVF010000008.1"/>
</dbReference>
<accession>A0ABS3T398</accession>
<evidence type="ECO:0000313" key="3">
    <source>
        <dbReference type="Proteomes" id="UP000676776"/>
    </source>
</evidence>
<comment type="caution">
    <text evidence="2">The sequence shown here is derived from an EMBL/GenBank/DDBJ whole genome shotgun (WGS) entry which is preliminary data.</text>
</comment>
<dbReference type="Proteomes" id="UP000676776">
    <property type="component" value="Unassembled WGS sequence"/>
</dbReference>
<reference evidence="2 3" key="1">
    <citation type="submission" date="2021-03" db="EMBL/GenBank/DDBJ databases">
        <title>Winogradskyella sp. nov., isolated from costal sediment.</title>
        <authorList>
            <person name="Gao C."/>
        </authorList>
    </citation>
    <scope>NUCLEOTIDE SEQUENCE [LARGE SCALE GENOMIC DNA]</scope>
    <source>
        <strain evidence="2 3">DF17</strain>
    </source>
</reference>
<proteinExistence type="predicted"/>
<gene>
    <name evidence="2" type="ORF">J4050_10685</name>
</gene>
<name>A0ABS3T398_9FLAO</name>
<protein>
    <submittedName>
        <fullName evidence="2">Monoheme cytochrome C</fullName>
    </submittedName>
</protein>
<feature type="transmembrane region" description="Helical" evidence="1">
    <location>
        <begin position="14"/>
        <end position="36"/>
    </location>
</feature>
<sequence length="157" mass="17898">MKKDNTFSAQIKTIYKMLMALFSLFVVAGGGLVYYANNPTAFNFNSENKTVSTVPLEVDEDLIVDGIHIRTGLVDDQGLMVVVNNCTNCHSAKLVTQNRMNAERWNSTIKWMQETQNLWDLGKNQEIIVNYLVKNYPPKAKGRRMALSGIEWYELED</sequence>
<evidence type="ECO:0000313" key="2">
    <source>
        <dbReference type="EMBL" id="MBO3117216.1"/>
    </source>
</evidence>